<dbReference type="Gene3D" id="3.40.50.10380">
    <property type="entry name" value="Malic enzyme, N-terminal domain"/>
    <property type="match status" value="1"/>
</dbReference>
<evidence type="ECO:0000256" key="2">
    <source>
        <dbReference type="ARBA" id="ARBA00001946"/>
    </source>
</evidence>
<dbReference type="InterPro" id="IPR051674">
    <property type="entry name" value="Malate_Decarboxylase"/>
</dbReference>
<dbReference type="Gene3D" id="3.40.50.720">
    <property type="entry name" value="NAD(P)-binding Rossmann-like Domain"/>
    <property type="match status" value="1"/>
</dbReference>
<proteinExistence type="inferred from homology"/>
<comment type="caution">
    <text evidence="8">The sequence shown here is derived from an EMBL/GenBank/DDBJ whole genome shotgun (WGS) entry which is preliminary data.</text>
</comment>
<evidence type="ECO:0000256" key="4">
    <source>
        <dbReference type="ARBA" id="ARBA00022723"/>
    </source>
</evidence>
<dbReference type="InterPro" id="IPR012302">
    <property type="entry name" value="Malic_NAD-bd"/>
</dbReference>
<dbReference type="PANTHER" id="PTHR43237">
    <property type="entry name" value="NADP-DEPENDENT MALIC ENZYME"/>
    <property type="match status" value="1"/>
</dbReference>
<comment type="cofactor">
    <cofactor evidence="1">
        <name>Mn(2+)</name>
        <dbReference type="ChEBI" id="CHEBI:29035"/>
    </cofactor>
</comment>
<dbReference type="PANTHER" id="PTHR43237:SF4">
    <property type="entry name" value="NADP-DEPENDENT MALIC ENZYME"/>
    <property type="match status" value="1"/>
</dbReference>
<dbReference type="InterPro" id="IPR001891">
    <property type="entry name" value="Malic_OxRdtase"/>
</dbReference>
<feature type="domain" description="Malic enzyme NAD-binding" evidence="6">
    <location>
        <begin position="161"/>
        <end position="385"/>
    </location>
</feature>
<dbReference type="InterPro" id="IPR045213">
    <property type="entry name" value="Malic_NAD-bd_bact_type"/>
</dbReference>
<feature type="domain" description="Malic enzyme N-terminal" evidence="7">
    <location>
        <begin position="16"/>
        <end position="149"/>
    </location>
</feature>
<dbReference type="Pfam" id="PF03949">
    <property type="entry name" value="Malic_M"/>
    <property type="match status" value="1"/>
</dbReference>
<evidence type="ECO:0000256" key="5">
    <source>
        <dbReference type="ARBA" id="ARBA00023002"/>
    </source>
</evidence>
<dbReference type="CDD" id="cd05311">
    <property type="entry name" value="NAD_bind_2_malic_enz"/>
    <property type="match status" value="1"/>
</dbReference>
<comment type="cofactor">
    <cofactor evidence="2">
        <name>Mg(2+)</name>
        <dbReference type="ChEBI" id="CHEBI:18420"/>
    </cofactor>
</comment>
<dbReference type="PIRSF" id="PIRSF000106">
    <property type="entry name" value="ME"/>
    <property type="match status" value="1"/>
</dbReference>
<evidence type="ECO:0000313" key="9">
    <source>
        <dbReference type="Proteomes" id="UP001172721"/>
    </source>
</evidence>
<dbReference type="Proteomes" id="UP001172721">
    <property type="component" value="Unassembled WGS sequence"/>
</dbReference>
<evidence type="ECO:0000259" key="6">
    <source>
        <dbReference type="SMART" id="SM00919"/>
    </source>
</evidence>
<dbReference type="PROSITE" id="PS00331">
    <property type="entry name" value="MALIC_ENZYMES"/>
    <property type="match status" value="1"/>
</dbReference>
<dbReference type="SUPFAM" id="SSF51735">
    <property type="entry name" value="NAD(P)-binding Rossmann-fold domains"/>
    <property type="match status" value="1"/>
</dbReference>
<name>A0ABT8HQL6_9BACL</name>
<evidence type="ECO:0000259" key="7">
    <source>
        <dbReference type="SMART" id="SM01274"/>
    </source>
</evidence>
<dbReference type="EMBL" id="JAUHTR010000001">
    <property type="protein sequence ID" value="MDN4523045.1"/>
    <property type="molecule type" value="Genomic_DNA"/>
</dbReference>
<dbReference type="Pfam" id="PF00390">
    <property type="entry name" value="malic"/>
    <property type="match status" value="1"/>
</dbReference>
<sequence length="401" mass="42657">MQNLKEKSLQLHKQSKGKLSVEVKVSIENADDLSLAYSPGVAEPCKAIYQDPQKIYDYTIKGNVVAVVSDGSAVLGLGNIGAGASMPVMEGKAALFKAFAGIDAFPICLNTQDAEEIIQIVKALEPTFGGINLEDISAPNCFIIEERLKKEMDIPVFHDDQHGTAIVTAAGLINALKVVNKRIEDTKIVINGAGAAGIAVTKLLINMNVKDLILCDSKGAIYEGRTHGMNAMKDWISVLTNKENVEGSLTDVIKEADVFIGVSVAEAVTPQMIESMGKDPIIFAMANPVPEIMPELAKSAGAAVVGTGRSDLPNQVNNVLAFPGIFKGALQVSASEINEEMKIAAVYAIADLITSEELTYDYVIPHAFDKRVVEAVAKAVADAAISTGVARNINMTQPANY</sequence>
<comment type="similarity">
    <text evidence="3">Belongs to the malic enzymes family.</text>
</comment>
<keyword evidence="9" id="KW-1185">Reference proteome</keyword>
<dbReference type="SMART" id="SM00919">
    <property type="entry name" value="Malic_M"/>
    <property type="match status" value="1"/>
</dbReference>
<dbReference type="RefSeq" id="WP_301164112.1">
    <property type="nucleotide sequence ID" value="NZ_JAUHTR010000001.1"/>
</dbReference>
<organism evidence="8 9">
    <name type="scientific">Fictibacillus fluitans</name>
    <dbReference type="NCBI Taxonomy" id="3058422"/>
    <lineage>
        <taxon>Bacteria</taxon>
        <taxon>Bacillati</taxon>
        <taxon>Bacillota</taxon>
        <taxon>Bacilli</taxon>
        <taxon>Bacillales</taxon>
        <taxon>Fictibacillaceae</taxon>
        <taxon>Fictibacillus</taxon>
    </lineage>
</organism>
<dbReference type="InterPro" id="IPR012301">
    <property type="entry name" value="Malic_N_dom"/>
</dbReference>
<evidence type="ECO:0000256" key="3">
    <source>
        <dbReference type="ARBA" id="ARBA00008785"/>
    </source>
</evidence>
<protein>
    <submittedName>
        <fullName evidence="8">Malic enzyme-like NAD(P)-binding protein</fullName>
    </submittedName>
</protein>
<dbReference type="InterPro" id="IPR015884">
    <property type="entry name" value="Malic_enzyme_CS"/>
</dbReference>
<keyword evidence="4" id="KW-0479">Metal-binding</keyword>
<evidence type="ECO:0000313" key="8">
    <source>
        <dbReference type="EMBL" id="MDN4523045.1"/>
    </source>
</evidence>
<keyword evidence="5" id="KW-0560">Oxidoreductase</keyword>
<dbReference type="InterPro" id="IPR036291">
    <property type="entry name" value="NAD(P)-bd_dom_sf"/>
</dbReference>
<evidence type="ECO:0000256" key="1">
    <source>
        <dbReference type="ARBA" id="ARBA00001936"/>
    </source>
</evidence>
<accession>A0ABT8HQL6</accession>
<reference evidence="8" key="1">
    <citation type="submission" date="2023-07" db="EMBL/GenBank/DDBJ databases">
        <title>Fictibacillus sp. isolated from freshwater pond.</title>
        <authorList>
            <person name="Kirdat K."/>
            <person name="Bhat A."/>
            <person name="Mourya A."/>
            <person name="Yadav A."/>
        </authorList>
    </citation>
    <scope>NUCLEOTIDE SEQUENCE</scope>
    <source>
        <strain evidence="8">NE201</strain>
    </source>
</reference>
<dbReference type="SUPFAM" id="SSF53223">
    <property type="entry name" value="Aminoacid dehydrogenase-like, N-terminal domain"/>
    <property type="match status" value="1"/>
</dbReference>
<gene>
    <name evidence="8" type="ORF">QYB97_01085</name>
</gene>
<dbReference type="SMART" id="SM01274">
    <property type="entry name" value="malic"/>
    <property type="match status" value="1"/>
</dbReference>
<dbReference type="InterPro" id="IPR046346">
    <property type="entry name" value="Aminoacid_DH-like_N_sf"/>
</dbReference>
<dbReference type="InterPro" id="IPR037062">
    <property type="entry name" value="Malic_N_dom_sf"/>
</dbReference>